<accession>A0A5C6TNR0</accession>
<protein>
    <submittedName>
        <fullName evidence="1">Uncharacterized protein</fullName>
    </submittedName>
</protein>
<sequence>MRKMISRTMLRPTVWWCKVSSSAHWLTVSVLIAASAISIATEAYALHVKLESIKRDSGQRAEQRARDKIKNKMRIAAQAEQALRESAPTDLRKSSWAVRSLSLQQVKVSRLDAEALLMQARRDNRYIFAPDAFEIATVNYTGSLFGASKEGADDITITLVGTATFRIGDGQ</sequence>
<keyword evidence="2" id="KW-1185">Reference proteome</keyword>
<organism evidence="1 2">
    <name type="scientific">Piscinibacter aquaticus</name>
    <dbReference type="NCBI Taxonomy" id="392597"/>
    <lineage>
        <taxon>Bacteria</taxon>
        <taxon>Pseudomonadati</taxon>
        <taxon>Pseudomonadota</taxon>
        <taxon>Betaproteobacteria</taxon>
        <taxon>Burkholderiales</taxon>
        <taxon>Sphaerotilaceae</taxon>
        <taxon>Piscinibacter</taxon>
    </lineage>
</organism>
<dbReference type="EMBL" id="VOPW01000002">
    <property type="protein sequence ID" value="TXC62103.1"/>
    <property type="molecule type" value="Genomic_DNA"/>
</dbReference>
<evidence type="ECO:0000313" key="2">
    <source>
        <dbReference type="Proteomes" id="UP000321832"/>
    </source>
</evidence>
<comment type="caution">
    <text evidence="1">The sequence shown here is derived from an EMBL/GenBank/DDBJ whole genome shotgun (WGS) entry which is preliminary data.</text>
</comment>
<dbReference type="AlphaFoldDB" id="A0A5C6TNR0"/>
<gene>
    <name evidence="1" type="ORF">FSC37_22275</name>
</gene>
<evidence type="ECO:0000313" key="1">
    <source>
        <dbReference type="EMBL" id="TXC62103.1"/>
    </source>
</evidence>
<proteinExistence type="predicted"/>
<dbReference type="Proteomes" id="UP000321832">
    <property type="component" value="Unassembled WGS sequence"/>
</dbReference>
<name>A0A5C6TNR0_9BURK</name>
<reference evidence="1 2" key="1">
    <citation type="submission" date="2019-08" db="EMBL/GenBank/DDBJ databases">
        <authorList>
            <person name="Khan S.A."/>
            <person name="Jeon C.O."/>
            <person name="Jeong S.E."/>
        </authorList>
    </citation>
    <scope>NUCLEOTIDE SEQUENCE [LARGE SCALE GENOMIC DNA]</scope>
    <source>
        <strain evidence="2">IMCC1728</strain>
    </source>
</reference>